<protein>
    <recommendedName>
        <fullName evidence="3">Response regulatory domain-containing protein</fullName>
    </recommendedName>
</protein>
<keyword evidence="2" id="KW-1185">Reference proteome</keyword>
<evidence type="ECO:0008006" key="3">
    <source>
        <dbReference type="Google" id="ProtNLM"/>
    </source>
</evidence>
<dbReference type="SUPFAM" id="SSF52172">
    <property type="entry name" value="CheY-like"/>
    <property type="match status" value="1"/>
</dbReference>
<evidence type="ECO:0000313" key="2">
    <source>
        <dbReference type="Proteomes" id="UP000190135"/>
    </source>
</evidence>
<dbReference type="Proteomes" id="UP000190135">
    <property type="component" value="Unassembled WGS sequence"/>
</dbReference>
<gene>
    <name evidence="1" type="ORF">SAMN05428963_11568</name>
</gene>
<accession>A0A1T4SXG2</accession>
<name>A0A1T4SXG2_9HYPH</name>
<dbReference type="OrthoDB" id="7272316at2"/>
<organism evidence="1 2">
    <name type="scientific">Consotaella salsifontis</name>
    <dbReference type="NCBI Taxonomy" id="1365950"/>
    <lineage>
        <taxon>Bacteria</taxon>
        <taxon>Pseudomonadati</taxon>
        <taxon>Pseudomonadota</taxon>
        <taxon>Alphaproteobacteria</taxon>
        <taxon>Hyphomicrobiales</taxon>
        <taxon>Aurantimonadaceae</taxon>
        <taxon>Consotaella</taxon>
    </lineage>
</organism>
<proteinExistence type="predicted"/>
<dbReference type="EMBL" id="FUXL01000015">
    <property type="protein sequence ID" value="SKA32876.1"/>
    <property type="molecule type" value="Genomic_DNA"/>
</dbReference>
<reference evidence="1 2" key="1">
    <citation type="submission" date="2017-02" db="EMBL/GenBank/DDBJ databases">
        <authorList>
            <person name="Peterson S.W."/>
        </authorList>
    </citation>
    <scope>NUCLEOTIDE SEQUENCE [LARGE SCALE GENOMIC DNA]</scope>
    <source>
        <strain evidence="1 2">USBA 369</strain>
    </source>
</reference>
<dbReference type="AlphaFoldDB" id="A0A1T4SXG2"/>
<dbReference type="RefSeq" id="WP_078709787.1">
    <property type="nucleotide sequence ID" value="NZ_FUXL01000015.1"/>
</dbReference>
<evidence type="ECO:0000313" key="1">
    <source>
        <dbReference type="EMBL" id="SKA32876.1"/>
    </source>
</evidence>
<sequence>MNHVASATEMEEQSQPATAQCRIALYDLQPLRRAEFLSFLSSWQTEQQVVVYDALASAAGVISEPAKMAFINLGASSVRTPQVRAWLSELTAMETPPVIVVISDREDPAEVVLAFEANAKGYIPTSIAPELALQAFTLILNGGVYFPPATLLRS</sequence>
<dbReference type="Gene3D" id="3.40.50.2300">
    <property type="match status" value="1"/>
</dbReference>
<dbReference type="STRING" id="1365950.SAMN05428963_11568"/>
<dbReference type="InterPro" id="IPR011006">
    <property type="entry name" value="CheY-like_superfamily"/>
</dbReference>